<name>A0AAE0Z3H5_9GAST</name>
<dbReference type="EMBL" id="JAWDGP010004927">
    <property type="protein sequence ID" value="KAK3761187.1"/>
    <property type="molecule type" value="Genomic_DNA"/>
</dbReference>
<gene>
    <name evidence="2" type="ORF">RRG08_022587</name>
</gene>
<reference evidence="2" key="1">
    <citation type="journal article" date="2023" name="G3 (Bethesda)">
        <title>A reference genome for the long-term kleptoplast-retaining sea slug Elysia crispata morphotype clarki.</title>
        <authorList>
            <person name="Eastman K.E."/>
            <person name="Pendleton A.L."/>
            <person name="Shaikh M.A."/>
            <person name="Suttiyut T."/>
            <person name="Ogas R."/>
            <person name="Tomko P."/>
            <person name="Gavelis G."/>
            <person name="Widhalm J.R."/>
            <person name="Wisecaver J.H."/>
        </authorList>
    </citation>
    <scope>NUCLEOTIDE SEQUENCE</scope>
    <source>
        <strain evidence="2">ECLA1</strain>
    </source>
</reference>
<dbReference type="Proteomes" id="UP001283361">
    <property type="component" value="Unassembled WGS sequence"/>
</dbReference>
<proteinExistence type="predicted"/>
<evidence type="ECO:0000256" key="1">
    <source>
        <dbReference type="SAM" id="MobiDB-lite"/>
    </source>
</evidence>
<evidence type="ECO:0000313" key="2">
    <source>
        <dbReference type="EMBL" id="KAK3761187.1"/>
    </source>
</evidence>
<evidence type="ECO:0000313" key="3">
    <source>
        <dbReference type="Proteomes" id="UP001283361"/>
    </source>
</evidence>
<protein>
    <submittedName>
        <fullName evidence="2">Uncharacterized protein</fullName>
    </submittedName>
</protein>
<feature type="region of interest" description="Disordered" evidence="1">
    <location>
        <begin position="77"/>
        <end position="96"/>
    </location>
</feature>
<dbReference type="AlphaFoldDB" id="A0AAE0Z3H5"/>
<sequence length="137" mass="14836">MYLVLFRVTLVGCIDKETTFVFAGTAGRTIGWLFRGEAGDGVQNKYRALDGASIDPPSIKVDSQRDSPSPIMSIPIARPSVGDSSSSLAQPNDGPPMSTTYATVSLGRFRLINNSKLIRARLVPLDIYLKACFLVAR</sequence>
<accession>A0AAE0Z3H5</accession>
<organism evidence="2 3">
    <name type="scientific">Elysia crispata</name>
    <name type="common">lettuce slug</name>
    <dbReference type="NCBI Taxonomy" id="231223"/>
    <lineage>
        <taxon>Eukaryota</taxon>
        <taxon>Metazoa</taxon>
        <taxon>Spiralia</taxon>
        <taxon>Lophotrochozoa</taxon>
        <taxon>Mollusca</taxon>
        <taxon>Gastropoda</taxon>
        <taxon>Heterobranchia</taxon>
        <taxon>Euthyneura</taxon>
        <taxon>Panpulmonata</taxon>
        <taxon>Sacoglossa</taxon>
        <taxon>Placobranchoidea</taxon>
        <taxon>Plakobranchidae</taxon>
        <taxon>Elysia</taxon>
    </lineage>
</organism>
<comment type="caution">
    <text evidence="2">The sequence shown here is derived from an EMBL/GenBank/DDBJ whole genome shotgun (WGS) entry which is preliminary data.</text>
</comment>
<keyword evidence="3" id="KW-1185">Reference proteome</keyword>